<dbReference type="InterPro" id="IPR037113">
    <property type="entry name" value="Hat1_N_sf"/>
</dbReference>
<comment type="caution">
    <text evidence="7">The sequence shown here is derived from an EMBL/GenBank/DDBJ whole genome shotgun (WGS) entry which is preliminary data.</text>
</comment>
<evidence type="ECO:0000256" key="5">
    <source>
        <dbReference type="ARBA" id="ARBA00048017"/>
    </source>
</evidence>
<dbReference type="GO" id="GO:0005634">
    <property type="term" value="C:nucleus"/>
    <property type="evidence" value="ECO:0007669"/>
    <property type="project" value="InterPro"/>
</dbReference>
<dbReference type="Proteomes" id="UP000728185">
    <property type="component" value="Unassembled WGS sequence"/>
</dbReference>
<dbReference type="InterPro" id="IPR019467">
    <property type="entry name" value="Hat1_N"/>
</dbReference>
<evidence type="ECO:0000256" key="4">
    <source>
        <dbReference type="ARBA" id="ARBA00023315"/>
    </source>
</evidence>
<dbReference type="Pfam" id="PF10394">
    <property type="entry name" value="Hat1_N"/>
    <property type="match status" value="1"/>
</dbReference>
<dbReference type="GO" id="GO:0000781">
    <property type="term" value="C:chromosome, telomeric region"/>
    <property type="evidence" value="ECO:0007669"/>
    <property type="project" value="GOC"/>
</dbReference>
<evidence type="ECO:0000256" key="1">
    <source>
        <dbReference type="ARBA" id="ARBA00010543"/>
    </source>
</evidence>
<reference evidence="7" key="1">
    <citation type="submission" date="2019-05" db="EMBL/GenBank/DDBJ databases">
        <title>Annotation for the trematode Fasciolopsis buski.</title>
        <authorList>
            <person name="Choi Y.-J."/>
        </authorList>
    </citation>
    <scope>NUCLEOTIDE SEQUENCE</scope>
    <source>
        <strain evidence="7">HT</strain>
        <tissue evidence="7">Whole worm</tissue>
    </source>
</reference>
<evidence type="ECO:0000313" key="7">
    <source>
        <dbReference type="EMBL" id="KAA0200376.1"/>
    </source>
</evidence>
<evidence type="ECO:0000256" key="2">
    <source>
        <dbReference type="ARBA" id="ARBA00013184"/>
    </source>
</evidence>
<evidence type="ECO:0000259" key="6">
    <source>
        <dbReference type="Pfam" id="PF10394"/>
    </source>
</evidence>
<dbReference type="GO" id="GO:0004402">
    <property type="term" value="F:histone acetyltransferase activity"/>
    <property type="evidence" value="ECO:0007669"/>
    <property type="project" value="InterPro"/>
</dbReference>
<comment type="catalytic activity">
    <reaction evidence="5">
        <text>L-lysyl-[protein] + acetyl-CoA = N(6)-acetyl-L-lysyl-[protein] + CoA + H(+)</text>
        <dbReference type="Rhea" id="RHEA:45948"/>
        <dbReference type="Rhea" id="RHEA-COMP:9752"/>
        <dbReference type="Rhea" id="RHEA-COMP:10731"/>
        <dbReference type="ChEBI" id="CHEBI:15378"/>
        <dbReference type="ChEBI" id="CHEBI:29969"/>
        <dbReference type="ChEBI" id="CHEBI:57287"/>
        <dbReference type="ChEBI" id="CHEBI:57288"/>
        <dbReference type="ChEBI" id="CHEBI:61930"/>
        <dbReference type="EC" id="2.3.1.48"/>
    </reaction>
</comment>
<dbReference type="SUPFAM" id="SSF55729">
    <property type="entry name" value="Acyl-CoA N-acyltransferases (Nat)"/>
    <property type="match status" value="1"/>
</dbReference>
<name>A0A8E0VRP1_9TREM</name>
<dbReference type="Gene3D" id="3.90.360.10">
    <property type="entry name" value="Histone acetyl transferase 1 (HAT1), N-terminal domain"/>
    <property type="match status" value="1"/>
</dbReference>
<comment type="similarity">
    <text evidence="1">Belongs to the HAT1 family.</text>
</comment>
<evidence type="ECO:0000313" key="8">
    <source>
        <dbReference type="Proteomes" id="UP000728185"/>
    </source>
</evidence>
<sequence>MSSQMLKMVDDYKVDACKAINFKLIRTKDDFEKGDVFHPEFAHQIFGESEQIFGYRNLNVNIWYLCGSLKTYINISYSSRIDTKHANGAAVSTHSSNVAASQADDILKLLSPAYSFDYDQNLVDFAEHFHVENFKPYGLLRHSYDCTRSGETGKYCVFFIEHGMERFDEFIEYHKRMESFLLFFLDGASAISTDDPQWCYYVLYEAVSIPGMTEPQYAFLGYMTVYKFYAYPANLRPRLSQVLILPPFQGKGHATELLQAFYRDFIHVPNVCDITVEDPTDDFRRIRDFVDCKRCLTNNEVMETIRKTKCNGSAENNASQSKPNYILFRERVRKHLKISRCQAKRVFEILQLFLLPRTEEATELYRKALHKRISKFYERSRADAMCGRSVHRNHSKSDEAYRLFDKVADQSYAAQLDQQVLEDFQAYLVIVSKLDRDSTVHDSS</sequence>
<dbReference type="InterPro" id="IPR016181">
    <property type="entry name" value="Acyl_CoA_acyltransferase"/>
</dbReference>
<dbReference type="AlphaFoldDB" id="A0A8E0VRP1"/>
<proteinExistence type="inferred from homology"/>
<feature type="domain" description="Histone acetyl transferase HAT1 N-terminal" evidence="6">
    <location>
        <begin position="13"/>
        <end position="186"/>
    </location>
</feature>
<dbReference type="OrthoDB" id="10253098at2759"/>
<accession>A0A8E0VRP1</accession>
<dbReference type="PANTHER" id="PTHR12046">
    <property type="entry name" value="HISTONE ACETYLTRANSFERASE TYPE B CATALYTIC SUBUNIT"/>
    <property type="match status" value="1"/>
</dbReference>
<keyword evidence="3" id="KW-0808">Transferase</keyword>
<organism evidence="7 8">
    <name type="scientific">Fasciolopsis buskii</name>
    <dbReference type="NCBI Taxonomy" id="27845"/>
    <lineage>
        <taxon>Eukaryota</taxon>
        <taxon>Metazoa</taxon>
        <taxon>Spiralia</taxon>
        <taxon>Lophotrochozoa</taxon>
        <taxon>Platyhelminthes</taxon>
        <taxon>Trematoda</taxon>
        <taxon>Digenea</taxon>
        <taxon>Plagiorchiida</taxon>
        <taxon>Echinostomata</taxon>
        <taxon>Echinostomatoidea</taxon>
        <taxon>Fasciolidae</taxon>
        <taxon>Fasciolopsis</taxon>
    </lineage>
</organism>
<dbReference type="GO" id="GO:0031509">
    <property type="term" value="P:subtelomeric heterochromatin formation"/>
    <property type="evidence" value="ECO:0007669"/>
    <property type="project" value="InterPro"/>
</dbReference>
<keyword evidence="8" id="KW-1185">Reference proteome</keyword>
<gene>
    <name evidence="7" type="ORF">FBUS_01440</name>
</gene>
<dbReference type="Gene3D" id="3.40.630.30">
    <property type="match status" value="1"/>
</dbReference>
<keyword evidence="4" id="KW-0012">Acyltransferase</keyword>
<dbReference type="EMBL" id="LUCM01000566">
    <property type="protein sequence ID" value="KAA0200376.1"/>
    <property type="molecule type" value="Genomic_DNA"/>
</dbReference>
<protein>
    <recommendedName>
        <fullName evidence="2">histone acetyltransferase</fullName>
        <ecNumber evidence="2">2.3.1.48</ecNumber>
    </recommendedName>
</protein>
<dbReference type="InterPro" id="IPR017380">
    <property type="entry name" value="Hist_AcTrfase_B-typ_cat-su"/>
</dbReference>
<dbReference type="EC" id="2.3.1.48" evidence="2"/>
<evidence type="ECO:0000256" key="3">
    <source>
        <dbReference type="ARBA" id="ARBA00022679"/>
    </source>
</evidence>